<dbReference type="Proteomes" id="UP000091846">
    <property type="component" value="Unassembled WGS sequence"/>
</dbReference>
<name>A0A1A2YVC9_9MYCO</name>
<sequence>MNNLRTALTAALVIFLAAACGSNDRSGTPAPSPHNETTPAPNVTRSLNTPAPAPSTTRTAVKPLPFNAGGLLTGTASPSLPDGEPGKVSVVQIGALFKDGADATLLPFAFRNNTGAGISAVQWTGTARSGGSLVGTGGSKGATTPAEIQPGEIGLAFIYFGRAKIPPEDVDYALTVSTSPVNRAPTSKAPLKVTEANVSGDAIVGAAVNATGKPLNGPFDAEVWCFDGDKLLTNTGDPADQNGPIAPDGQVTFSVPLHDRYCPTFTVGVEGFYGD</sequence>
<comment type="caution">
    <text evidence="3">The sequence shown here is derived from an EMBL/GenBank/DDBJ whole genome shotgun (WGS) entry which is preliminary data.</text>
</comment>
<dbReference type="RefSeq" id="WP_065029212.1">
    <property type="nucleotide sequence ID" value="NZ_LZKI01000099.1"/>
</dbReference>
<evidence type="ECO:0000313" key="3">
    <source>
        <dbReference type="EMBL" id="OBI40891.1"/>
    </source>
</evidence>
<organism evidence="3 4">
    <name type="scientific">Mycobacterium colombiense</name>
    <dbReference type="NCBI Taxonomy" id="339268"/>
    <lineage>
        <taxon>Bacteria</taxon>
        <taxon>Bacillati</taxon>
        <taxon>Actinomycetota</taxon>
        <taxon>Actinomycetes</taxon>
        <taxon>Mycobacteriales</taxon>
        <taxon>Mycobacteriaceae</taxon>
        <taxon>Mycobacterium</taxon>
        <taxon>Mycobacterium avium complex (MAC)</taxon>
    </lineage>
</organism>
<evidence type="ECO:0000256" key="1">
    <source>
        <dbReference type="SAM" id="MobiDB-lite"/>
    </source>
</evidence>
<feature type="region of interest" description="Disordered" evidence="1">
    <location>
        <begin position="23"/>
        <end position="64"/>
    </location>
</feature>
<protein>
    <submittedName>
        <fullName evidence="3">Uncharacterized protein</fullName>
    </submittedName>
</protein>
<evidence type="ECO:0000313" key="4">
    <source>
        <dbReference type="Proteomes" id="UP000091846"/>
    </source>
</evidence>
<reference evidence="3 4" key="1">
    <citation type="submission" date="2016-06" db="EMBL/GenBank/DDBJ databases">
        <authorList>
            <person name="Kjaerup R.B."/>
            <person name="Dalgaard T.S."/>
            <person name="Juul-Madsen H.R."/>
        </authorList>
    </citation>
    <scope>NUCLEOTIDE SEQUENCE [LARGE SCALE GENOMIC DNA]</scope>
    <source>
        <strain evidence="3 4">E1334</strain>
    </source>
</reference>
<feature type="chain" id="PRO_5038773904" evidence="2">
    <location>
        <begin position="20"/>
        <end position="275"/>
    </location>
</feature>
<dbReference type="EMBL" id="LZKI01000099">
    <property type="protein sequence ID" value="OBI40891.1"/>
    <property type="molecule type" value="Genomic_DNA"/>
</dbReference>
<accession>A0A1A2YVC9</accession>
<keyword evidence="2" id="KW-0732">Signal</keyword>
<feature type="signal peptide" evidence="2">
    <location>
        <begin position="1"/>
        <end position="19"/>
    </location>
</feature>
<proteinExistence type="predicted"/>
<dbReference type="PROSITE" id="PS51257">
    <property type="entry name" value="PROKAR_LIPOPROTEIN"/>
    <property type="match status" value="1"/>
</dbReference>
<gene>
    <name evidence="3" type="ORF">A5708_24770</name>
</gene>
<feature type="compositionally biased region" description="Polar residues" evidence="1">
    <location>
        <begin position="34"/>
        <end position="48"/>
    </location>
</feature>
<dbReference type="AlphaFoldDB" id="A0A1A2YVC9"/>
<evidence type="ECO:0000256" key="2">
    <source>
        <dbReference type="SAM" id="SignalP"/>
    </source>
</evidence>
<dbReference type="OrthoDB" id="5113206at2"/>